<evidence type="ECO:0008006" key="4">
    <source>
        <dbReference type="Google" id="ProtNLM"/>
    </source>
</evidence>
<feature type="transmembrane region" description="Helical" evidence="1">
    <location>
        <begin position="21"/>
        <end position="41"/>
    </location>
</feature>
<dbReference type="Pfam" id="PF14559">
    <property type="entry name" value="TPR_19"/>
    <property type="match status" value="1"/>
</dbReference>
<keyword evidence="1" id="KW-0812">Transmembrane</keyword>
<dbReference type="EMBL" id="QTJR01000004">
    <property type="protein sequence ID" value="RDY67884.1"/>
    <property type="molecule type" value="Genomic_DNA"/>
</dbReference>
<dbReference type="SUPFAM" id="SSF48452">
    <property type="entry name" value="TPR-like"/>
    <property type="match status" value="1"/>
</dbReference>
<dbReference type="Gene3D" id="1.25.40.10">
    <property type="entry name" value="Tetratricopeptide repeat domain"/>
    <property type="match status" value="1"/>
</dbReference>
<organism evidence="2 3">
    <name type="scientific">Lysobacter soli</name>
    <dbReference type="NCBI Taxonomy" id="453783"/>
    <lineage>
        <taxon>Bacteria</taxon>
        <taxon>Pseudomonadati</taxon>
        <taxon>Pseudomonadota</taxon>
        <taxon>Gammaproteobacteria</taxon>
        <taxon>Lysobacterales</taxon>
        <taxon>Lysobacteraceae</taxon>
        <taxon>Lysobacter</taxon>
    </lineage>
</organism>
<evidence type="ECO:0000313" key="2">
    <source>
        <dbReference type="EMBL" id="RDY67884.1"/>
    </source>
</evidence>
<comment type="caution">
    <text evidence="2">The sequence shown here is derived from an EMBL/GenBank/DDBJ whole genome shotgun (WGS) entry which is preliminary data.</text>
</comment>
<dbReference type="InterPro" id="IPR011990">
    <property type="entry name" value="TPR-like_helical_dom_sf"/>
</dbReference>
<keyword evidence="3" id="KW-1185">Reference proteome</keyword>
<reference evidence="2 3" key="1">
    <citation type="submission" date="2018-08" db="EMBL/GenBank/DDBJ databases">
        <title>Lysobacter soli KCTC 22011, whole genome shotgun sequence.</title>
        <authorList>
            <person name="Zhang X."/>
            <person name="Feng G."/>
            <person name="Zhu H."/>
        </authorList>
    </citation>
    <scope>NUCLEOTIDE SEQUENCE [LARGE SCALE GENOMIC DNA]</scope>
    <source>
        <strain evidence="2 3">KCTC 22011</strain>
    </source>
</reference>
<accession>A0A3D8VEQ1</accession>
<keyword evidence="1" id="KW-0472">Membrane</keyword>
<protein>
    <recommendedName>
        <fullName evidence="4">Tetratricopeptide repeat protein</fullName>
    </recommendedName>
</protein>
<evidence type="ECO:0000313" key="3">
    <source>
        <dbReference type="Proteomes" id="UP000256829"/>
    </source>
</evidence>
<dbReference type="InterPro" id="IPR014562">
    <property type="entry name" value="UCP030959_TPR_rpt-cont"/>
</dbReference>
<dbReference type="AlphaFoldDB" id="A0A3D8VEQ1"/>
<proteinExistence type="predicted"/>
<feature type="transmembrane region" description="Helical" evidence="1">
    <location>
        <begin position="47"/>
        <end position="69"/>
    </location>
</feature>
<dbReference type="Proteomes" id="UP000256829">
    <property type="component" value="Unassembled WGS sequence"/>
</dbReference>
<gene>
    <name evidence="2" type="ORF">DX912_08245</name>
</gene>
<dbReference type="PIRSF" id="PIRSF030959">
    <property type="entry name" value="UCP030959"/>
    <property type="match status" value="1"/>
</dbReference>
<evidence type="ECO:0000256" key="1">
    <source>
        <dbReference type="SAM" id="Phobius"/>
    </source>
</evidence>
<sequence length="266" mass="29999">MPLASRAPIRETLPTLGRATDMPVLGLHVVIALCFAVHAVRSGQDRYWLFVLFAFPLLGSVVYGVAIWLPEWRHSHAGRQVVRGVQRRLDPTRELRQAQDAFETAATVDNRVRLADALIEAGRADEALTQYEATLRGVYADDPELHVRIARAELEAGRPQAARQRLDDLIRRKPDFRSPAGHLLYARALAAEGSRAKAREEFDTLVGYFSGFEAQAHYAQVLAGWGEMDSAIRLRDEALRKARRLPAYARRMNREWLQRLGKIGAR</sequence>
<name>A0A3D8VEQ1_9GAMM</name>
<keyword evidence="1" id="KW-1133">Transmembrane helix</keyword>